<gene>
    <name evidence="3" type="ORF">LX87_05204</name>
</gene>
<sequence>MKALYLIIGTQAALIVPFSLACPLSFKSLLVTIGCLMTAGLCLVNYWWYTSPLYDENENPVPKAAQPKTRRFFGKPS</sequence>
<evidence type="ECO:0000256" key="1">
    <source>
        <dbReference type="SAM" id="MobiDB-lite"/>
    </source>
</evidence>
<dbReference type="PROSITE" id="PS51257">
    <property type="entry name" value="PROKAR_LIPOPROTEIN"/>
    <property type="match status" value="1"/>
</dbReference>
<evidence type="ECO:0000313" key="4">
    <source>
        <dbReference type="Proteomes" id="UP000248790"/>
    </source>
</evidence>
<reference evidence="3 4" key="1">
    <citation type="submission" date="2018-06" db="EMBL/GenBank/DDBJ databases">
        <title>Genomic Encyclopedia of Archaeal and Bacterial Type Strains, Phase II (KMG-II): from individual species to whole genera.</title>
        <authorList>
            <person name="Goeker M."/>
        </authorList>
    </citation>
    <scope>NUCLEOTIDE SEQUENCE [LARGE SCALE GENOMIC DNA]</scope>
    <source>
        <strain evidence="3 4">DSM 21851</strain>
    </source>
</reference>
<keyword evidence="2" id="KW-0472">Membrane</keyword>
<evidence type="ECO:0000256" key="2">
    <source>
        <dbReference type="SAM" id="Phobius"/>
    </source>
</evidence>
<organism evidence="3 4">
    <name type="scientific">Larkinella arboricola</name>
    <dbReference type="NCBI Taxonomy" id="643671"/>
    <lineage>
        <taxon>Bacteria</taxon>
        <taxon>Pseudomonadati</taxon>
        <taxon>Bacteroidota</taxon>
        <taxon>Cytophagia</taxon>
        <taxon>Cytophagales</taxon>
        <taxon>Spirosomataceae</taxon>
        <taxon>Larkinella</taxon>
    </lineage>
</organism>
<evidence type="ECO:0000313" key="3">
    <source>
        <dbReference type="EMBL" id="RAJ92236.1"/>
    </source>
</evidence>
<protein>
    <submittedName>
        <fullName evidence="3">Uncharacterized protein</fullName>
    </submittedName>
</protein>
<feature type="region of interest" description="Disordered" evidence="1">
    <location>
        <begin position="57"/>
        <end position="77"/>
    </location>
</feature>
<proteinExistence type="predicted"/>
<dbReference type="Proteomes" id="UP000248790">
    <property type="component" value="Unassembled WGS sequence"/>
</dbReference>
<keyword evidence="2" id="KW-0812">Transmembrane</keyword>
<feature type="compositionally biased region" description="Basic residues" evidence="1">
    <location>
        <begin position="68"/>
        <end position="77"/>
    </location>
</feature>
<comment type="caution">
    <text evidence="3">The sequence shown here is derived from an EMBL/GenBank/DDBJ whole genome shotgun (WGS) entry which is preliminary data.</text>
</comment>
<accession>A0A327WPI9</accession>
<dbReference type="RefSeq" id="WP_111631208.1">
    <property type="nucleotide sequence ID" value="NZ_QLMC01000008.1"/>
</dbReference>
<name>A0A327WPI9_LARAB</name>
<keyword evidence="4" id="KW-1185">Reference proteome</keyword>
<keyword evidence="2" id="KW-1133">Transmembrane helix</keyword>
<feature type="transmembrane region" description="Helical" evidence="2">
    <location>
        <begin position="31"/>
        <end position="49"/>
    </location>
</feature>
<dbReference type="AlphaFoldDB" id="A0A327WPI9"/>
<dbReference type="EMBL" id="QLMC01000008">
    <property type="protein sequence ID" value="RAJ92236.1"/>
    <property type="molecule type" value="Genomic_DNA"/>
</dbReference>